<proteinExistence type="predicted"/>
<protein>
    <submittedName>
        <fullName evidence="1">Uncharacterized protein</fullName>
    </submittedName>
</protein>
<keyword evidence="2" id="KW-1185">Reference proteome</keyword>
<organism evidence="1 2">
    <name type="scientific">Desulfocucumis palustris</name>
    <dbReference type="NCBI Taxonomy" id="1898651"/>
    <lineage>
        <taxon>Bacteria</taxon>
        <taxon>Bacillati</taxon>
        <taxon>Bacillota</taxon>
        <taxon>Clostridia</taxon>
        <taxon>Eubacteriales</taxon>
        <taxon>Desulfocucumaceae</taxon>
        <taxon>Desulfocucumis</taxon>
    </lineage>
</organism>
<name>A0A2L2XCP2_9FIRM</name>
<dbReference type="Proteomes" id="UP000239549">
    <property type="component" value="Unassembled WGS sequence"/>
</dbReference>
<accession>A0A2L2XCP2</accession>
<evidence type="ECO:0000313" key="2">
    <source>
        <dbReference type="Proteomes" id="UP000239549"/>
    </source>
</evidence>
<comment type="caution">
    <text evidence="1">The sequence shown here is derived from an EMBL/GenBank/DDBJ whole genome shotgun (WGS) entry which is preliminary data.</text>
</comment>
<evidence type="ECO:0000313" key="1">
    <source>
        <dbReference type="EMBL" id="GBF33995.1"/>
    </source>
</evidence>
<dbReference type="AlphaFoldDB" id="A0A2L2XCP2"/>
<dbReference type="EMBL" id="BFAV01000125">
    <property type="protein sequence ID" value="GBF33995.1"/>
    <property type="molecule type" value="Genomic_DNA"/>
</dbReference>
<sequence>MKNGCPGGKGTLKKRIHFVFGAFLLNSLGYRYLKPAPNPWLQKKCLSYRFQVKLKEIY</sequence>
<reference evidence="2" key="1">
    <citation type="submission" date="2018-02" db="EMBL/GenBank/DDBJ databases">
        <title>Genome sequence of Desulfocucumis palustris strain NAW-5.</title>
        <authorList>
            <person name="Watanabe M."/>
            <person name="Kojima H."/>
            <person name="Fukui M."/>
        </authorList>
    </citation>
    <scope>NUCLEOTIDE SEQUENCE [LARGE SCALE GENOMIC DNA]</scope>
    <source>
        <strain evidence="2">NAW-5</strain>
    </source>
</reference>
<gene>
    <name evidence="1" type="ORF">DCCM_3106</name>
</gene>